<gene>
    <name evidence="2" type="ORF">LADA_0H17700G</name>
</gene>
<dbReference type="STRING" id="1266660.A0A1G4K5M3"/>
<name>A0A1G4K5M3_9SACH</name>
<keyword evidence="3" id="KW-1185">Reference proteome</keyword>
<dbReference type="Pfam" id="PF00294">
    <property type="entry name" value="PfkB"/>
    <property type="match status" value="1"/>
</dbReference>
<sequence>MALFTTNGMFILDEIHTTDQSFHNVMGGGGMFAMLGASIVCPNPETSKHLKWVVDRGSDFPESISDQIKTWKSGVVFRDDTTRLTTRAWNLYGENDFRQFKYLSEKKRIDVQDWLLEFGEDQLSQIPCFHLVCAEDRATSILDKLKMYADSSIRRAFVWEPIPDLCNVEHAEMIRKVVHREETVIFSPNAEEGARLFGATEPTTIEGCRELMRKFDSFVGEQNMCVLRCGRLGSLTMGRRSSKGDRPIIHLPAFHFQSPSRVVDPTGGGNTFLGGFSLGFVLSDGNLDVASICGNIAAACAIEQLGVPQRQGDKWNGLTFEERLSHYITTYKLPYTTDRILKLLSITST</sequence>
<dbReference type="Proteomes" id="UP000190274">
    <property type="component" value="Chromosome H"/>
</dbReference>
<reference evidence="2 3" key="1">
    <citation type="submission" date="2016-03" db="EMBL/GenBank/DDBJ databases">
        <authorList>
            <person name="Devillers H."/>
        </authorList>
    </citation>
    <scope>NUCLEOTIDE SEQUENCE [LARGE SCALE GENOMIC DNA]</scope>
    <source>
        <strain evidence="2">CBS 10888</strain>
    </source>
</reference>
<dbReference type="PANTHER" id="PTHR47098:SF2">
    <property type="entry name" value="PROTEIN MAK32"/>
    <property type="match status" value="1"/>
</dbReference>
<dbReference type="EMBL" id="LT598461">
    <property type="protein sequence ID" value="SCU99125.1"/>
    <property type="molecule type" value="Genomic_DNA"/>
</dbReference>
<dbReference type="OrthoDB" id="497927at2759"/>
<feature type="domain" description="Carbohydrate kinase PfkB" evidence="1">
    <location>
        <begin position="182"/>
        <end position="307"/>
    </location>
</feature>
<dbReference type="InterPro" id="IPR011611">
    <property type="entry name" value="PfkB_dom"/>
</dbReference>
<dbReference type="InterPro" id="IPR029056">
    <property type="entry name" value="Ribokinase-like"/>
</dbReference>
<dbReference type="PANTHER" id="PTHR47098">
    <property type="entry name" value="PROTEIN MAK32"/>
    <property type="match status" value="1"/>
</dbReference>
<dbReference type="Gene3D" id="3.40.1190.20">
    <property type="match status" value="1"/>
</dbReference>
<protein>
    <submittedName>
        <fullName evidence="2">LADA_0H17700g1_1</fullName>
    </submittedName>
</protein>
<evidence type="ECO:0000259" key="1">
    <source>
        <dbReference type="Pfam" id="PF00294"/>
    </source>
</evidence>
<dbReference type="SUPFAM" id="SSF53613">
    <property type="entry name" value="Ribokinase-like"/>
    <property type="match status" value="1"/>
</dbReference>
<organism evidence="2 3">
    <name type="scientific">Lachancea dasiensis</name>
    <dbReference type="NCBI Taxonomy" id="1072105"/>
    <lineage>
        <taxon>Eukaryota</taxon>
        <taxon>Fungi</taxon>
        <taxon>Dikarya</taxon>
        <taxon>Ascomycota</taxon>
        <taxon>Saccharomycotina</taxon>
        <taxon>Saccharomycetes</taxon>
        <taxon>Saccharomycetales</taxon>
        <taxon>Saccharomycetaceae</taxon>
        <taxon>Lachancea</taxon>
    </lineage>
</organism>
<dbReference type="AlphaFoldDB" id="A0A1G4K5M3"/>
<proteinExistence type="predicted"/>
<evidence type="ECO:0000313" key="2">
    <source>
        <dbReference type="EMBL" id="SCU99125.1"/>
    </source>
</evidence>
<evidence type="ECO:0000313" key="3">
    <source>
        <dbReference type="Proteomes" id="UP000190274"/>
    </source>
</evidence>
<accession>A0A1G4K5M3</accession>